<organism evidence="2">
    <name type="scientific">Flavobacterium columnare</name>
    <dbReference type="NCBI Taxonomy" id="996"/>
    <lineage>
        <taxon>Bacteria</taxon>
        <taxon>Pseudomonadati</taxon>
        <taxon>Bacteroidota</taxon>
        <taxon>Flavobacteriia</taxon>
        <taxon>Flavobacteriales</taxon>
        <taxon>Flavobacteriaceae</taxon>
        <taxon>Flavobacterium</taxon>
    </lineage>
</organism>
<dbReference type="AlphaFoldDB" id="A0A8G0P6M8"/>
<feature type="domain" description="AntA/AntB antirepressor" evidence="1">
    <location>
        <begin position="16"/>
        <end position="64"/>
    </location>
</feature>
<protein>
    <submittedName>
        <fullName evidence="2">AntA/AntB antirepressor family protein</fullName>
    </submittedName>
</protein>
<evidence type="ECO:0000259" key="1">
    <source>
        <dbReference type="Pfam" id="PF08346"/>
    </source>
</evidence>
<accession>A0A8G0P6M8</accession>
<dbReference type="KEGG" id="fdv:JJC05_09060"/>
<dbReference type="Pfam" id="PF08346">
    <property type="entry name" value="AntA"/>
    <property type="match status" value="1"/>
</dbReference>
<reference evidence="2" key="1">
    <citation type="submission" date="2020-12" db="EMBL/GenBank/DDBJ databases">
        <title>Genome sequencing of genetic groups of Flavobacterium columnare.</title>
        <authorList>
            <person name="Waldbieser G.C."/>
            <person name="Griffin M.J."/>
            <person name="LaFrentz B.R."/>
        </authorList>
    </citation>
    <scope>NUCLEOTIDE SEQUENCE</scope>
    <source>
        <strain evidence="2">90-106</strain>
    </source>
</reference>
<dbReference type="InterPro" id="IPR013557">
    <property type="entry name" value="AntA/B_antirep"/>
</dbReference>
<dbReference type="EMBL" id="CP067378">
    <property type="protein sequence ID" value="QYS88019.1"/>
    <property type="molecule type" value="Genomic_DNA"/>
</dbReference>
<sequence>MVLQNITTDNEGKQSIDARKLYISIGYSKPHFSRWAKQNIEENAFLFENVDWCKVETLTIQGEGNTEKGIDKFQEKTQEAVLRVLNSINQMQSI</sequence>
<proteinExistence type="predicted"/>
<name>A0A8G0P6M8_9FLAO</name>
<evidence type="ECO:0000313" key="2">
    <source>
        <dbReference type="EMBL" id="QYS88019.1"/>
    </source>
</evidence>
<dbReference type="Proteomes" id="UP000824721">
    <property type="component" value="Chromosome"/>
</dbReference>
<gene>
    <name evidence="2" type="ORF">JJC05_09060</name>
</gene>